<dbReference type="InterPro" id="IPR002191">
    <property type="entry name" value="Bac_export_3"/>
</dbReference>
<evidence type="ECO:0000256" key="4">
    <source>
        <dbReference type="ARBA" id="ARBA00022475"/>
    </source>
</evidence>
<keyword evidence="8 9" id="KW-0975">Bacterial flagellum</keyword>
<evidence type="ECO:0000256" key="9">
    <source>
        <dbReference type="RuleBase" id="RU364090"/>
    </source>
</evidence>
<keyword evidence="7 9" id="KW-0472">Membrane</keyword>
<evidence type="ECO:0000313" key="10">
    <source>
        <dbReference type="EMBL" id="QGG48184.1"/>
    </source>
</evidence>
<evidence type="ECO:0000256" key="3">
    <source>
        <dbReference type="ARBA" id="ARBA00021718"/>
    </source>
</evidence>
<dbReference type="GO" id="GO:0009425">
    <property type="term" value="C:bacterial-type flagellum basal body"/>
    <property type="evidence" value="ECO:0007669"/>
    <property type="project" value="UniProtKB-SubCell"/>
</dbReference>
<keyword evidence="11" id="KW-1185">Reference proteome</keyword>
<evidence type="ECO:0000256" key="2">
    <source>
        <dbReference type="ARBA" id="ARBA00006156"/>
    </source>
</evidence>
<dbReference type="KEGG" id="hcv:FTV88_2086"/>
<dbReference type="EMBL" id="CP045875">
    <property type="protein sequence ID" value="QGG48184.1"/>
    <property type="molecule type" value="Genomic_DNA"/>
</dbReference>
<feature type="transmembrane region" description="Helical" evidence="9">
    <location>
        <begin position="50"/>
        <end position="70"/>
    </location>
</feature>
<dbReference type="InterPro" id="IPR006305">
    <property type="entry name" value="FliQ"/>
</dbReference>
<comment type="subcellular location">
    <subcellularLocation>
        <location evidence="1 9">Cell membrane</location>
        <topology evidence="1">Multi-pass membrane protein</topology>
    </subcellularLocation>
    <subcellularLocation>
        <location evidence="9">Bacterial flagellum basal body</location>
    </subcellularLocation>
</comment>
<evidence type="ECO:0000256" key="1">
    <source>
        <dbReference type="ARBA" id="ARBA00004651"/>
    </source>
</evidence>
<organism evidence="10 11">
    <name type="scientific">Heliorestis convoluta</name>
    <dbReference type="NCBI Taxonomy" id="356322"/>
    <lineage>
        <taxon>Bacteria</taxon>
        <taxon>Bacillati</taxon>
        <taxon>Bacillota</taxon>
        <taxon>Clostridia</taxon>
        <taxon>Eubacteriales</taxon>
        <taxon>Heliobacteriaceae</taxon>
        <taxon>Heliorestis</taxon>
    </lineage>
</organism>
<dbReference type="GO" id="GO:0005886">
    <property type="term" value="C:plasma membrane"/>
    <property type="evidence" value="ECO:0007669"/>
    <property type="project" value="UniProtKB-SubCell"/>
</dbReference>
<proteinExistence type="inferred from homology"/>
<dbReference type="RefSeq" id="WP_153725426.1">
    <property type="nucleotide sequence ID" value="NZ_CP045875.1"/>
</dbReference>
<dbReference type="Pfam" id="PF01313">
    <property type="entry name" value="Bac_export_3"/>
    <property type="match status" value="1"/>
</dbReference>
<reference evidence="11" key="1">
    <citation type="submission" date="2019-11" db="EMBL/GenBank/DDBJ databases">
        <title>Genome sequence of Heliorestis convoluta strain HH, an alkaliphilic and minimalistic phototrophic bacterium from a soda lake in Egypt.</title>
        <authorList>
            <person name="Dewey E.D."/>
            <person name="Stokes L.M."/>
            <person name="Burchell B.M."/>
            <person name="Shaffer K.N."/>
            <person name="Huntington A.M."/>
            <person name="Baker J.M."/>
            <person name="Nadendla S."/>
            <person name="Giglio M.G."/>
            <person name="Touchman J.W."/>
            <person name="Blankenship R.E."/>
            <person name="Madigan M.T."/>
            <person name="Sattley W.M."/>
        </authorList>
    </citation>
    <scope>NUCLEOTIDE SEQUENCE [LARGE SCALE GENOMIC DNA]</scope>
    <source>
        <strain evidence="11">HH</strain>
    </source>
</reference>
<keyword evidence="5 9" id="KW-0812">Transmembrane</keyword>
<dbReference type="GO" id="GO:0009306">
    <property type="term" value="P:protein secretion"/>
    <property type="evidence" value="ECO:0007669"/>
    <property type="project" value="InterPro"/>
</dbReference>
<accession>A0A5Q2MYZ1</accession>
<gene>
    <name evidence="9 10" type="primary">fliQ</name>
    <name evidence="10" type="ORF">FTV88_2086</name>
</gene>
<keyword evidence="10" id="KW-0282">Flagellum</keyword>
<evidence type="ECO:0000256" key="8">
    <source>
        <dbReference type="ARBA" id="ARBA00023143"/>
    </source>
</evidence>
<keyword evidence="4 9" id="KW-1003">Cell membrane</keyword>
<sequence>MPQDVVIQLARDALVAVLTIGTPILAGSLVIGLAISLFQATTQIQEATLAFVPKIIGVFLIIFILGPWLLQSMLQYTGQLLGELHLYTFIR</sequence>
<name>A0A5Q2MYZ1_9FIRM</name>
<dbReference type="AlphaFoldDB" id="A0A5Q2MYZ1"/>
<dbReference type="OrthoDB" id="9806440at2"/>
<evidence type="ECO:0000256" key="5">
    <source>
        <dbReference type="ARBA" id="ARBA00022692"/>
    </source>
</evidence>
<dbReference type="PRINTS" id="PR00952">
    <property type="entry name" value="TYPE3IMQPROT"/>
</dbReference>
<keyword evidence="10" id="KW-0966">Cell projection</keyword>
<comment type="similarity">
    <text evidence="2 9">Belongs to the FliQ/MopD/SpaQ family.</text>
</comment>
<dbReference type="PANTHER" id="PTHR34040:SF2">
    <property type="entry name" value="FLAGELLAR BIOSYNTHETIC PROTEIN FLIQ"/>
    <property type="match status" value="1"/>
</dbReference>
<evidence type="ECO:0000313" key="11">
    <source>
        <dbReference type="Proteomes" id="UP000366051"/>
    </source>
</evidence>
<keyword evidence="6 9" id="KW-1133">Transmembrane helix</keyword>
<evidence type="ECO:0000256" key="7">
    <source>
        <dbReference type="ARBA" id="ARBA00023136"/>
    </source>
</evidence>
<comment type="function">
    <text evidence="9">Role in flagellar biosynthesis.</text>
</comment>
<protein>
    <recommendedName>
        <fullName evidence="3 9">Flagellar biosynthetic protein FliQ</fullName>
    </recommendedName>
</protein>
<dbReference type="GO" id="GO:0044780">
    <property type="term" value="P:bacterial-type flagellum assembly"/>
    <property type="evidence" value="ECO:0007669"/>
    <property type="project" value="InterPro"/>
</dbReference>
<evidence type="ECO:0000256" key="6">
    <source>
        <dbReference type="ARBA" id="ARBA00022989"/>
    </source>
</evidence>
<feature type="transmembrane region" description="Helical" evidence="9">
    <location>
        <begin position="12"/>
        <end position="38"/>
    </location>
</feature>
<dbReference type="NCBIfam" id="TIGR01402">
    <property type="entry name" value="fliQ"/>
    <property type="match status" value="1"/>
</dbReference>
<dbReference type="Proteomes" id="UP000366051">
    <property type="component" value="Chromosome"/>
</dbReference>
<keyword evidence="10" id="KW-0969">Cilium</keyword>
<dbReference type="PANTHER" id="PTHR34040">
    <property type="entry name" value="FLAGELLAR BIOSYNTHETIC PROTEIN FLIQ"/>
    <property type="match status" value="1"/>
</dbReference>
<dbReference type="PIRSF" id="PIRSF004669">
    <property type="entry name" value="FliQ"/>
    <property type="match status" value="1"/>
</dbReference>